<dbReference type="FunFam" id="3.30.70.660:FF:000002">
    <property type="entry name" value="tRNA pseudouridine synthase"/>
    <property type="match status" value="1"/>
</dbReference>
<feature type="compositionally biased region" description="Basic and acidic residues" evidence="20">
    <location>
        <begin position="402"/>
        <end position="412"/>
    </location>
</feature>
<dbReference type="EC" id="5.4.99.12" evidence="12"/>
<dbReference type="AlphaFoldDB" id="A0A1I7YNS5"/>
<evidence type="ECO:0000256" key="7">
    <source>
        <dbReference type="ARBA" id="ARBA00023242"/>
    </source>
</evidence>
<dbReference type="InterPro" id="IPR041708">
    <property type="entry name" value="PUS1/PUS2-like"/>
</dbReference>
<dbReference type="InterPro" id="IPR001406">
    <property type="entry name" value="PsdUridine_synth_TruA"/>
</dbReference>
<feature type="compositionally biased region" description="Basic and acidic residues" evidence="20">
    <location>
        <begin position="419"/>
        <end position="428"/>
    </location>
</feature>
<evidence type="ECO:0000256" key="10">
    <source>
        <dbReference type="ARBA" id="ARBA00053709"/>
    </source>
</evidence>
<evidence type="ECO:0000256" key="20">
    <source>
        <dbReference type="SAM" id="MobiDB-lite"/>
    </source>
</evidence>
<keyword evidence="7" id="KW-0539">Nucleus</keyword>
<dbReference type="CDD" id="cd02568">
    <property type="entry name" value="PseudoU_synth_PUS1_PUS2"/>
    <property type="match status" value="1"/>
</dbReference>
<dbReference type="GO" id="GO:0006397">
    <property type="term" value="P:mRNA processing"/>
    <property type="evidence" value="ECO:0007669"/>
    <property type="project" value="UniProtKB-KW"/>
</dbReference>
<feature type="region of interest" description="Disordered" evidence="20">
    <location>
        <begin position="401"/>
        <end position="428"/>
    </location>
</feature>
<evidence type="ECO:0000259" key="21">
    <source>
        <dbReference type="Pfam" id="PF01416"/>
    </source>
</evidence>
<evidence type="ECO:0000256" key="2">
    <source>
        <dbReference type="ARBA" id="ARBA00004123"/>
    </source>
</evidence>
<proteinExistence type="inferred from homology"/>
<evidence type="ECO:0000256" key="15">
    <source>
        <dbReference type="ARBA" id="ARBA00079087"/>
    </source>
</evidence>
<dbReference type="InterPro" id="IPR020103">
    <property type="entry name" value="PsdUridine_synth_cat_dom_sf"/>
</dbReference>
<feature type="binding site" evidence="19">
    <location>
        <position position="168"/>
    </location>
    <ligand>
        <name>substrate</name>
    </ligand>
</feature>
<evidence type="ECO:0000256" key="16">
    <source>
        <dbReference type="ARBA" id="ARBA00080849"/>
    </source>
</evidence>
<comment type="catalytic activity">
    <reaction evidence="8">
        <text>a uridine in tRNA = a pseudouridine in tRNA</text>
        <dbReference type="Rhea" id="RHEA:54572"/>
        <dbReference type="Rhea" id="RHEA-COMP:13339"/>
        <dbReference type="Rhea" id="RHEA-COMP:13934"/>
        <dbReference type="ChEBI" id="CHEBI:65314"/>
        <dbReference type="ChEBI" id="CHEBI:65315"/>
    </reaction>
</comment>
<evidence type="ECO:0000256" key="14">
    <source>
        <dbReference type="ARBA" id="ARBA00075153"/>
    </source>
</evidence>
<evidence type="ECO:0000256" key="6">
    <source>
        <dbReference type="ARBA" id="ARBA00023235"/>
    </source>
</evidence>
<dbReference type="Pfam" id="PF01416">
    <property type="entry name" value="PseudoU_synth_1"/>
    <property type="match status" value="1"/>
</dbReference>
<evidence type="ECO:0000256" key="5">
    <source>
        <dbReference type="ARBA" id="ARBA00022694"/>
    </source>
</evidence>
<keyword evidence="6" id="KW-0413">Isomerase</keyword>
<dbReference type="Gene3D" id="3.30.70.660">
    <property type="entry name" value="Pseudouridine synthase I, catalytic domain, C-terminal subdomain"/>
    <property type="match status" value="1"/>
</dbReference>
<dbReference type="GO" id="GO:0160147">
    <property type="term" value="F:tRNA pseudouridine(38-40) synthase activity"/>
    <property type="evidence" value="ECO:0007669"/>
    <property type="project" value="UniProtKB-EC"/>
</dbReference>
<keyword evidence="5" id="KW-0819">tRNA processing</keyword>
<evidence type="ECO:0000256" key="12">
    <source>
        <dbReference type="ARBA" id="ARBA00066509"/>
    </source>
</evidence>
<feature type="region of interest" description="Disordered" evidence="20">
    <location>
        <begin position="1"/>
        <end position="39"/>
    </location>
</feature>
<comment type="similarity">
    <text evidence="3">Belongs to the tRNA pseudouridine synthase TruA family.</text>
</comment>
<comment type="subunit">
    <text evidence="11">Monomer. Forms a complex with RARG and the SRA1 RNA in the nucleus.</text>
</comment>
<keyword evidence="4" id="KW-0507">mRNA processing</keyword>
<dbReference type="NCBIfam" id="TIGR00071">
    <property type="entry name" value="hisT_truA"/>
    <property type="match status" value="1"/>
</dbReference>
<dbReference type="GO" id="GO:1990481">
    <property type="term" value="P:mRNA pseudouridine synthesis"/>
    <property type="evidence" value="ECO:0007669"/>
    <property type="project" value="TreeGrafter"/>
</dbReference>
<evidence type="ECO:0000256" key="19">
    <source>
        <dbReference type="PIRSR" id="PIRSR641708-2"/>
    </source>
</evidence>
<dbReference type="GO" id="GO:0005634">
    <property type="term" value="C:nucleus"/>
    <property type="evidence" value="ECO:0007669"/>
    <property type="project" value="UniProtKB-SubCell"/>
</dbReference>
<evidence type="ECO:0000256" key="18">
    <source>
        <dbReference type="PIRSR" id="PIRSR641708-1"/>
    </source>
</evidence>
<dbReference type="WBParaSite" id="L893_g18201.t1">
    <property type="protein sequence ID" value="L893_g18201.t1"/>
    <property type="gene ID" value="L893_g18201"/>
</dbReference>
<dbReference type="InterPro" id="IPR020095">
    <property type="entry name" value="PsdUridine_synth_TruA_C"/>
</dbReference>
<evidence type="ECO:0000256" key="13">
    <source>
        <dbReference type="ARBA" id="ARBA00068582"/>
    </source>
</evidence>
<feature type="domain" description="Pseudouridine synthase I TruA alpha/beta" evidence="21">
    <location>
        <begin position="202"/>
        <end position="313"/>
    </location>
</feature>
<dbReference type="FunFam" id="3.30.70.580:FF:000002">
    <property type="entry name" value="tRNA pseudouridine synthase"/>
    <property type="match status" value="1"/>
</dbReference>
<dbReference type="InterPro" id="IPR020094">
    <property type="entry name" value="TruA/RsuA/RluB/E/F_N"/>
</dbReference>
<keyword evidence="22" id="KW-1185">Reference proteome</keyword>
<organism evidence="22 23">
    <name type="scientific">Steinernema glaseri</name>
    <dbReference type="NCBI Taxonomy" id="37863"/>
    <lineage>
        <taxon>Eukaryota</taxon>
        <taxon>Metazoa</taxon>
        <taxon>Ecdysozoa</taxon>
        <taxon>Nematoda</taxon>
        <taxon>Chromadorea</taxon>
        <taxon>Rhabditida</taxon>
        <taxon>Tylenchina</taxon>
        <taxon>Panagrolaimomorpha</taxon>
        <taxon>Strongyloidoidea</taxon>
        <taxon>Steinernematidae</taxon>
        <taxon>Steinernema</taxon>
    </lineage>
</organism>
<evidence type="ECO:0000313" key="23">
    <source>
        <dbReference type="WBParaSite" id="L893_g18201.t1"/>
    </source>
</evidence>
<accession>A0A1I7YNS5</accession>
<evidence type="ECO:0000256" key="9">
    <source>
        <dbReference type="ARBA" id="ARBA00052184"/>
    </source>
</evidence>
<evidence type="ECO:0000256" key="4">
    <source>
        <dbReference type="ARBA" id="ARBA00022664"/>
    </source>
</evidence>
<dbReference type="Proteomes" id="UP000095287">
    <property type="component" value="Unplaced"/>
</dbReference>
<evidence type="ECO:0000256" key="1">
    <source>
        <dbReference type="ARBA" id="ARBA00001166"/>
    </source>
</evidence>
<reference evidence="23" key="1">
    <citation type="submission" date="2016-11" db="UniProtKB">
        <authorList>
            <consortium name="WormBaseParasite"/>
        </authorList>
    </citation>
    <scope>IDENTIFICATION</scope>
</reference>
<evidence type="ECO:0000313" key="22">
    <source>
        <dbReference type="Proteomes" id="UP000095287"/>
    </source>
</evidence>
<dbReference type="GO" id="GO:0003723">
    <property type="term" value="F:RNA binding"/>
    <property type="evidence" value="ECO:0007669"/>
    <property type="project" value="InterPro"/>
</dbReference>
<evidence type="ECO:0000256" key="8">
    <source>
        <dbReference type="ARBA" id="ARBA00036943"/>
    </source>
</evidence>
<comment type="subcellular location">
    <subcellularLocation>
        <location evidence="2">Nucleus</location>
    </subcellularLocation>
</comment>
<protein>
    <recommendedName>
        <fullName evidence="13">Pseudouridylate synthase 1 homolog</fullName>
        <ecNumber evidence="12">5.4.99.12</ecNumber>
    </recommendedName>
    <alternativeName>
        <fullName evidence="14">tRNA pseudouridine synthase 1</fullName>
    </alternativeName>
    <alternativeName>
        <fullName evidence="17">tRNA pseudouridine(38-40) synthase</fullName>
    </alternativeName>
    <alternativeName>
        <fullName evidence="15">tRNA pseudouridylate synthase I</fullName>
    </alternativeName>
    <alternativeName>
        <fullName evidence="16">tRNA-uridine isomerase I</fullName>
    </alternativeName>
</protein>
<feature type="compositionally biased region" description="Basic and acidic residues" evidence="20">
    <location>
        <begin position="15"/>
        <end position="27"/>
    </location>
</feature>
<comment type="function">
    <text evidence="10">Pseudouridylate synthase that catalyzes pseudouridylation of tRNAs and mRNAs. Acts on positions 27/28 in the anticodon stem and also positions 34 and 36 in the anticodon of an intron containing tRNA. Also catalyzes pseudouridylation of mRNAs: mediates pseudouridylation of mRNAs with the consensus sequence 5'-UGUAG-3'. Acts as a regulator of pre-mRNA splicing by mediating pseudouridylation of pre-mRNAs at locations associated with alternatively spliced regions. Pseudouridylation of pre-mRNAs near splice sites directly regulates mRNA splicing and mRNA 3'-end processing. Involved in regulation of nuclear receptor activity through pseudouridylation of SRA1 mRNA.</text>
</comment>
<name>A0A1I7YNS5_9BILA</name>
<comment type="catalytic activity">
    <reaction evidence="1">
        <text>a uridine in mRNA = a pseudouridine in mRNA</text>
        <dbReference type="Rhea" id="RHEA:56644"/>
        <dbReference type="Rhea" id="RHEA-COMP:14658"/>
        <dbReference type="Rhea" id="RHEA-COMP:14659"/>
        <dbReference type="ChEBI" id="CHEBI:65314"/>
        <dbReference type="ChEBI" id="CHEBI:65315"/>
    </reaction>
</comment>
<dbReference type="PANTHER" id="PTHR11142">
    <property type="entry name" value="PSEUDOURIDYLATE SYNTHASE"/>
    <property type="match status" value="1"/>
</dbReference>
<dbReference type="PANTHER" id="PTHR11142:SF4">
    <property type="entry name" value="PSEUDOURIDYLATE SYNTHASE 1 HOMOLOG"/>
    <property type="match status" value="1"/>
</dbReference>
<sequence>MTKVTPEAAASSADEALHKVADGRVEKPGTSTADENIDKARKEKRGKWVRYAMMLAYQGKNYFGMQVQKGETPAIENVLLRSMHQLGYITSEEAETPYKFYFQRAARTDRAVSACRQVCSMMLPTNKEFKEQGADKLNELLPADIRVMGIRRATKTFNAQKDCDSRSYSYTLPSFAFAKLNELTKADFRITPETVEEVDSILQIFVGTHNFFNYTSKREFTDASCKRYIISFKCDKPFLYRDPTNDKEYEFITVNIRGQSFMLHQIRKMIGMTIAISRGLAYKSDIQRSFDGQRMDVPKAPGLGLLLEQVHYERYDKRWSKSHETLNHWGEETEAKLKKLKDELIVKEILDTEIWSNSMMLWLAGLPNHNFTVDPLSEEKAPLSAVAMAKHTVKVAEAALETEAKQDEHTTEGEAEGACDEKKAAATA</sequence>
<dbReference type="GO" id="GO:0031119">
    <property type="term" value="P:tRNA pseudouridine synthesis"/>
    <property type="evidence" value="ECO:0007669"/>
    <property type="project" value="InterPro"/>
</dbReference>
<feature type="active site" description="Nucleophile" evidence="18">
    <location>
        <position position="109"/>
    </location>
</feature>
<evidence type="ECO:0000256" key="3">
    <source>
        <dbReference type="ARBA" id="ARBA00009375"/>
    </source>
</evidence>
<comment type="catalytic activity">
    <reaction evidence="9">
        <text>uridine(38/39/40) in tRNA = pseudouridine(38/39/40) in tRNA</text>
        <dbReference type="Rhea" id="RHEA:22376"/>
        <dbReference type="Rhea" id="RHEA-COMP:10085"/>
        <dbReference type="Rhea" id="RHEA-COMP:10087"/>
        <dbReference type="ChEBI" id="CHEBI:65314"/>
        <dbReference type="ChEBI" id="CHEBI:65315"/>
        <dbReference type="EC" id="5.4.99.12"/>
    </reaction>
</comment>
<dbReference type="Gene3D" id="3.30.70.580">
    <property type="entry name" value="Pseudouridine synthase I, catalytic domain, N-terminal subdomain"/>
    <property type="match status" value="1"/>
</dbReference>
<dbReference type="SUPFAM" id="SSF55120">
    <property type="entry name" value="Pseudouridine synthase"/>
    <property type="match status" value="1"/>
</dbReference>
<evidence type="ECO:0000256" key="11">
    <source>
        <dbReference type="ARBA" id="ARBA00064589"/>
    </source>
</evidence>
<dbReference type="InterPro" id="IPR020097">
    <property type="entry name" value="PsdUridine_synth_TruA_a/b_dom"/>
</dbReference>
<evidence type="ECO:0000256" key="17">
    <source>
        <dbReference type="ARBA" id="ARBA00081344"/>
    </source>
</evidence>